<comment type="caution">
    <text evidence="1">The sequence shown here is derived from an EMBL/GenBank/DDBJ whole genome shotgun (WGS) entry which is preliminary data.</text>
</comment>
<protein>
    <submittedName>
        <fullName evidence="1">DNA alkylation repair protein</fullName>
    </submittedName>
</protein>
<keyword evidence="2" id="KW-1185">Reference proteome</keyword>
<name>A0ABY2ICK9_9MICO</name>
<dbReference type="Gene3D" id="1.25.40.290">
    <property type="entry name" value="ARM repeat domains"/>
    <property type="match status" value="1"/>
</dbReference>
<dbReference type="PROSITE" id="PS50077">
    <property type="entry name" value="HEAT_REPEAT"/>
    <property type="match status" value="1"/>
</dbReference>
<dbReference type="Proteomes" id="UP000297608">
    <property type="component" value="Unassembled WGS sequence"/>
</dbReference>
<dbReference type="InterPro" id="IPR014825">
    <property type="entry name" value="DNA_alkylation"/>
</dbReference>
<gene>
    <name evidence="1" type="ORF">E3O44_09435</name>
</gene>
<dbReference type="InterPro" id="IPR016024">
    <property type="entry name" value="ARM-type_fold"/>
</dbReference>
<reference evidence="1 2" key="1">
    <citation type="submission" date="2019-03" db="EMBL/GenBank/DDBJ databases">
        <title>Genomics of glacier-inhabiting Cryobacterium strains.</title>
        <authorList>
            <person name="Liu Q."/>
            <person name="Xin Y.-H."/>
        </authorList>
    </citation>
    <scope>NUCLEOTIDE SEQUENCE [LARGE SCALE GENOMIC DNA]</scope>
    <source>
        <strain evidence="1 2">MDB2-B</strain>
    </source>
</reference>
<dbReference type="EMBL" id="SOFG01000011">
    <property type="protein sequence ID" value="TFB87323.1"/>
    <property type="molecule type" value="Genomic_DNA"/>
</dbReference>
<dbReference type="InterPro" id="IPR021133">
    <property type="entry name" value="HEAT_type_2"/>
</dbReference>
<proteinExistence type="predicted"/>
<sequence>MPFADQLIGMPTAVALTTAIQAVTPHAPLTALHEATGMLAPFSLRERSDLLRDALLADLPGDYTSFAATIRAAASGPAPFTGWLIWPVSTAIAVKGIEAGTDTAFDDALGMLAELTGRLSSEFAIRILLEHDLDRALPVVLGWTASSDADVRRLASEGTRPFLPWARRVPGILAEPTATLPILHALYRDEDEVVRRSVANHLNDLSRQQPELVVATTAAWLADPDANTARLVRHALRTLVKRGNPAALAQLGFHAADVTVAGPVLNETNVPFGGTVNFTASIRNDARVTTRLVVDYVMHHQKANGTLSGKTFKLTTLTLEPGEVVLLTKGHSLRAITTRRYYPGEHAVELQVNGVPSGKTPFTLLPEA</sequence>
<evidence type="ECO:0000313" key="1">
    <source>
        <dbReference type="EMBL" id="TFB87323.1"/>
    </source>
</evidence>
<organism evidence="1 2">
    <name type="scientific">Cryobacterium algoricola</name>
    <dbReference type="NCBI Taxonomy" id="1259183"/>
    <lineage>
        <taxon>Bacteria</taxon>
        <taxon>Bacillati</taxon>
        <taxon>Actinomycetota</taxon>
        <taxon>Actinomycetes</taxon>
        <taxon>Micrococcales</taxon>
        <taxon>Microbacteriaceae</taxon>
        <taxon>Cryobacterium</taxon>
    </lineage>
</organism>
<dbReference type="SUPFAM" id="SSF48371">
    <property type="entry name" value="ARM repeat"/>
    <property type="match status" value="1"/>
</dbReference>
<dbReference type="Pfam" id="PF08713">
    <property type="entry name" value="DNA_alkylation"/>
    <property type="match status" value="1"/>
</dbReference>
<dbReference type="RefSeq" id="WP_134534478.1">
    <property type="nucleotide sequence ID" value="NZ_SOFG01000011.1"/>
</dbReference>
<accession>A0ABY2ICK9</accession>
<evidence type="ECO:0000313" key="2">
    <source>
        <dbReference type="Proteomes" id="UP000297608"/>
    </source>
</evidence>